<sequence>MKRTIGSVIGWVAILAGVIGLLLAGFGHDPQAMISGGVGIVLAVAGFFLRAQTTRMNITAIGLSIAAILFASVTY</sequence>
<reference evidence="3" key="1">
    <citation type="submission" date="2016-10" db="EMBL/GenBank/DDBJ databases">
        <authorList>
            <person name="Varghese N."/>
            <person name="Submissions S."/>
        </authorList>
    </citation>
    <scope>NUCLEOTIDE SEQUENCE [LARGE SCALE GENOMIC DNA]</scope>
    <source>
        <strain evidence="3">DSM 19183</strain>
    </source>
</reference>
<protein>
    <submittedName>
        <fullName evidence="2">Uncharacterized protein</fullName>
    </submittedName>
</protein>
<feature type="transmembrane region" description="Helical" evidence="1">
    <location>
        <begin position="56"/>
        <end position="73"/>
    </location>
</feature>
<evidence type="ECO:0000256" key="1">
    <source>
        <dbReference type="SAM" id="Phobius"/>
    </source>
</evidence>
<dbReference type="OrthoDB" id="2168850at2"/>
<accession>A0A1H7LKC3</accession>
<organism evidence="2 3">
    <name type="scientific">Alkalibacterium pelagium</name>
    <dbReference type="NCBI Taxonomy" id="426702"/>
    <lineage>
        <taxon>Bacteria</taxon>
        <taxon>Bacillati</taxon>
        <taxon>Bacillota</taxon>
        <taxon>Bacilli</taxon>
        <taxon>Lactobacillales</taxon>
        <taxon>Carnobacteriaceae</taxon>
        <taxon>Alkalibacterium</taxon>
    </lineage>
</organism>
<dbReference type="AlphaFoldDB" id="A0A1H7LKC3"/>
<keyword evidence="1" id="KW-1133">Transmembrane helix</keyword>
<proteinExistence type="predicted"/>
<evidence type="ECO:0000313" key="2">
    <source>
        <dbReference type="EMBL" id="SEK99371.1"/>
    </source>
</evidence>
<feature type="transmembrane region" description="Helical" evidence="1">
    <location>
        <begin position="7"/>
        <end position="26"/>
    </location>
</feature>
<evidence type="ECO:0000313" key="3">
    <source>
        <dbReference type="Proteomes" id="UP000199081"/>
    </source>
</evidence>
<keyword evidence="1" id="KW-0812">Transmembrane</keyword>
<dbReference type="EMBL" id="FNZU01000009">
    <property type="protein sequence ID" value="SEK99371.1"/>
    <property type="molecule type" value="Genomic_DNA"/>
</dbReference>
<dbReference type="Proteomes" id="UP000199081">
    <property type="component" value="Unassembled WGS sequence"/>
</dbReference>
<keyword evidence="3" id="KW-1185">Reference proteome</keyword>
<keyword evidence="1" id="KW-0472">Membrane</keyword>
<dbReference type="RefSeq" id="WP_091481522.1">
    <property type="nucleotide sequence ID" value="NZ_BJYC01000011.1"/>
</dbReference>
<feature type="transmembrane region" description="Helical" evidence="1">
    <location>
        <begin position="32"/>
        <end position="49"/>
    </location>
</feature>
<name>A0A1H7LKC3_9LACT</name>
<dbReference type="STRING" id="426702.SAMN04488099_109108"/>
<gene>
    <name evidence="2" type="ORF">SAMN04488099_109108</name>
</gene>